<feature type="region of interest" description="Disordered" evidence="4">
    <location>
        <begin position="1"/>
        <end position="125"/>
    </location>
</feature>
<proteinExistence type="predicted"/>
<dbReference type="CDD" id="cd05162">
    <property type="entry name" value="PWWP"/>
    <property type="match status" value="1"/>
</dbReference>
<dbReference type="Pfam" id="PF22908">
    <property type="entry name" value="PHD_NSD"/>
    <property type="match status" value="1"/>
</dbReference>
<organism evidence="6">
    <name type="scientific">Mucochytrium quahogii</name>
    <dbReference type="NCBI Taxonomy" id="96639"/>
    <lineage>
        <taxon>Eukaryota</taxon>
        <taxon>Sar</taxon>
        <taxon>Stramenopiles</taxon>
        <taxon>Bigyra</taxon>
        <taxon>Labyrinthulomycetes</taxon>
        <taxon>Thraustochytrida</taxon>
        <taxon>Thraustochytriidae</taxon>
        <taxon>Mucochytrium</taxon>
    </lineage>
</organism>
<feature type="region of interest" description="Disordered" evidence="4">
    <location>
        <begin position="339"/>
        <end position="379"/>
    </location>
</feature>
<dbReference type="Gene3D" id="3.30.40.10">
    <property type="entry name" value="Zinc/RING finger domain, C3HC4 (zinc finger)"/>
    <property type="match status" value="2"/>
</dbReference>
<feature type="compositionally biased region" description="Basic residues" evidence="4">
    <location>
        <begin position="345"/>
        <end position="355"/>
    </location>
</feature>
<accession>A0A7S2SB88</accession>
<dbReference type="InterPro" id="IPR000313">
    <property type="entry name" value="PWWP_dom"/>
</dbReference>
<evidence type="ECO:0000256" key="1">
    <source>
        <dbReference type="ARBA" id="ARBA00022723"/>
    </source>
</evidence>
<gene>
    <name evidence="6" type="ORF">QSP1433_LOCUS12327</name>
</gene>
<dbReference type="SUPFAM" id="SSF57903">
    <property type="entry name" value="FYVE/PHD zinc finger"/>
    <property type="match status" value="1"/>
</dbReference>
<keyword evidence="1" id="KW-0479">Metal-binding</keyword>
<dbReference type="InterPro" id="IPR013083">
    <property type="entry name" value="Znf_RING/FYVE/PHD"/>
</dbReference>
<protein>
    <recommendedName>
        <fullName evidence="5">PWWP domain-containing protein</fullName>
    </recommendedName>
</protein>
<dbReference type="PANTHER" id="PTHR46695:SF5">
    <property type="entry name" value="RNA POLYMERASE-ASSOCIATED PROTEIN RTF1 HOMOLOG"/>
    <property type="match status" value="1"/>
</dbReference>
<dbReference type="InterPro" id="IPR055198">
    <property type="entry name" value="NSD_PHD"/>
</dbReference>
<evidence type="ECO:0000256" key="3">
    <source>
        <dbReference type="ARBA" id="ARBA00022833"/>
    </source>
</evidence>
<name>A0A7S2SB88_9STRA</name>
<sequence length="760" mass="84606">MGDQRPAVTMKTRGAASGPEERKVYSDGLAPPKAKSKTAEEPPKESTPTLKGGRKSKAFGKAGKVDKPRYPRYFIPDTPKSTRPAPVEGETTPVEGKEASGAVVDDETQLDGEGRRPRRHRKSPQLFIDYRQVNELAKEEARASRQDIALNSLSTPMEKDPYKDVVFWAKFAGHPFWPSRMCTEDEIVILETVDKVSLEKTSAKYGNTPVSAVVFLGSKSKGVVKTSDVLPYAENFERFTKKGKMGPQFAMGLEEADAIVLRNHAEKVSQTKCQVCQLKVDRRSCFYCERCVAPVHQSCSLREGVQINDDIEPSSEDGIENIWFCVDCERHAPQTVKAKKDVELRKRKKAAKRKSLTPSSSVPQGPPAKKKKNGGSSKQPTIDYHDDFCFLCKDGGHLLLCDYPDCPRSYHEYCVSGCQPSSNEKDPWFCPWHTCAVCGTNEDEDMESNNDLVTTNGTGNIARKRLGLPPPVGMIKHAAGSSTEDLAMNGVNTADTSPFIRCATCPMGLCHYHHTSARPLFDGENHKVPAAVSRPVKKGFFKCVYCCGNSPTGESANLQLSPVVKFHSILSKIWSRTVNGQERLCEIFMHPILECDVPTGAKDAWNALQERNLNSMMDVRERIWKLRYKTFAEFQSDVQFIADSVETILGTDSEIIGETARTLPILLESITNRFKKELIVAEADMREYKDPLVKDDISKGGGALKAGRLHPSVTMKIKVDPTQAIAPPKRTPKEWERYLENISFKDAKKNERPGIPPCER</sequence>
<dbReference type="InterPro" id="IPR011011">
    <property type="entry name" value="Znf_FYVE_PHD"/>
</dbReference>
<dbReference type="Gene3D" id="2.30.30.140">
    <property type="match status" value="1"/>
</dbReference>
<evidence type="ECO:0000313" key="6">
    <source>
        <dbReference type="EMBL" id="CAD9694978.1"/>
    </source>
</evidence>
<dbReference type="PROSITE" id="PS50812">
    <property type="entry name" value="PWWP"/>
    <property type="match status" value="1"/>
</dbReference>
<evidence type="ECO:0000256" key="4">
    <source>
        <dbReference type="SAM" id="MobiDB-lite"/>
    </source>
</evidence>
<dbReference type="PANTHER" id="PTHR46695">
    <property type="entry name" value="ZINC FINGER CCCH DOMAIN-CONTAINING PROTEIN 44-RELATED"/>
    <property type="match status" value="1"/>
</dbReference>
<evidence type="ECO:0000256" key="2">
    <source>
        <dbReference type="ARBA" id="ARBA00022771"/>
    </source>
</evidence>
<keyword evidence="3" id="KW-0862">Zinc</keyword>
<dbReference type="InterPro" id="IPR001965">
    <property type="entry name" value="Znf_PHD"/>
</dbReference>
<evidence type="ECO:0000259" key="5">
    <source>
        <dbReference type="PROSITE" id="PS50812"/>
    </source>
</evidence>
<reference evidence="6" key="1">
    <citation type="submission" date="2021-01" db="EMBL/GenBank/DDBJ databases">
        <authorList>
            <person name="Corre E."/>
            <person name="Pelletier E."/>
            <person name="Niang G."/>
            <person name="Scheremetjew M."/>
            <person name="Finn R."/>
            <person name="Kale V."/>
            <person name="Holt S."/>
            <person name="Cochrane G."/>
            <person name="Meng A."/>
            <person name="Brown T."/>
            <person name="Cohen L."/>
        </authorList>
    </citation>
    <scope>NUCLEOTIDE SEQUENCE</scope>
    <source>
        <strain evidence="6">NY070348D</strain>
    </source>
</reference>
<dbReference type="Pfam" id="PF00855">
    <property type="entry name" value="PWWP"/>
    <property type="match status" value="1"/>
</dbReference>
<feature type="domain" description="PWWP" evidence="5">
    <location>
        <begin position="163"/>
        <end position="235"/>
    </location>
</feature>
<dbReference type="SUPFAM" id="SSF63748">
    <property type="entry name" value="Tudor/PWWP/MBT"/>
    <property type="match status" value="1"/>
</dbReference>
<dbReference type="CDD" id="cd15568">
    <property type="entry name" value="PHD5_NSD"/>
    <property type="match status" value="1"/>
</dbReference>
<dbReference type="AlphaFoldDB" id="A0A7S2SB88"/>
<keyword evidence="2" id="KW-0863">Zinc-finger</keyword>
<dbReference type="GO" id="GO:0008270">
    <property type="term" value="F:zinc ion binding"/>
    <property type="evidence" value="ECO:0007669"/>
    <property type="project" value="UniProtKB-KW"/>
</dbReference>
<dbReference type="SMART" id="SM00249">
    <property type="entry name" value="PHD"/>
    <property type="match status" value="2"/>
</dbReference>
<dbReference type="EMBL" id="HBHK01019497">
    <property type="protein sequence ID" value="CAD9694978.1"/>
    <property type="molecule type" value="Transcribed_RNA"/>
</dbReference>